<dbReference type="Proteomes" id="UP000605846">
    <property type="component" value="Unassembled WGS sequence"/>
</dbReference>
<dbReference type="Pfam" id="PF13358">
    <property type="entry name" value="DDE_3"/>
    <property type="match status" value="1"/>
</dbReference>
<dbReference type="OrthoDB" id="2216069at2759"/>
<evidence type="ECO:0000313" key="4">
    <source>
        <dbReference type="Proteomes" id="UP000605846"/>
    </source>
</evidence>
<organism evidence="3 4">
    <name type="scientific">Apophysomyces ossiformis</name>
    <dbReference type="NCBI Taxonomy" id="679940"/>
    <lineage>
        <taxon>Eukaryota</taxon>
        <taxon>Fungi</taxon>
        <taxon>Fungi incertae sedis</taxon>
        <taxon>Mucoromycota</taxon>
        <taxon>Mucoromycotina</taxon>
        <taxon>Mucoromycetes</taxon>
        <taxon>Mucorales</taxon>
        <taxon>Mucorineae</taxon>
        <taxon>Mucoraceae</taxon>
        <taxon>Apophysomyces</taxon>
    </lineage>
</organism>
<feature type="compositionally biased region" description="Basic and acidic residues" evidence="1">
    <location>
        <begin position="30"/>
        <end position="51"/>
    </location>
</feature>
<feature type="domain" description="Tc1-like transposase DDE" evidence="2">
    <location>
        <begin position="108"/>
        <end position="155"/>
    </location>
</feature>
<dbReference type="InterPro" id="IPR036397">
    <property type="entry name" value="RNaseH_sf"/>
</dbReference>
<sequence length="170" mass="19243">MELKEEHEDDEVSNGSDEEQNEVDVQSSESDLKEEKPLRDLTEKRKDDASNARRVYTQQDINKLIALLVEQKLEKISVARNSEETLKKRKETILQWLADKEMDFDNNCVFLDEAGFNLHMTRTRGWSKKGAPAKTTVPASKGTTITILGAISSAGLLQQQPKLEQEPSII</sequence>
<comment type="caution">
    <text evidence="3">The sequence shown here is derived from an EMBL/GenBank/DDBJ whole genome shotgun (WGS) entry which is preliminary data.</text>
</comment>
<keyword evidence="4" id="KW-1185">Reference proteome</keyword>
<evidence type="ECO:0000259" key="2">
    <source>
        <dbReference type="Pfam" id="PF13358"/>
    </source>
</evidence>
<accession>A0A8H7BR84</accession>
<feature type="compositionally biased region" description="Acidic residues" evidence="1">
    <location>
        <begin position="7"/>
        <end position="22"/>
    </location>
</feature>
<reference evidence="3" key="1">
    <citation type="submission" date="2020-01" db="EMBL/GenBank/DDBJ databases">
        <title>Genome Sequencing of Three Apophysomyces-Like Fungal Strains Confirms a Novel Fungal Genus in the Mucoromycota with divergent Burkholderia-like Endosymbiotic Bacteria.</title>
        <authorList>
            <person name="Stajich J.E."/>
            <person name="Macias A.M."/>
            <person name="Carter-House D."/>
            <person name="Lovett B."/>
            <person name="Kasson L.R."/>
            <person name="Berry K."/>
            <person name="Grigoriev I."/>
            <person name="Chang Y."/>
            <person name="Spatafora J."/>
            <person name="Kasson M.T."/>
        </authorList>
    </citation>
    <scope>NUCLEOTIDE SEQUENCE</scope>
    <source>
        <strain evidence="3">NRRL A-21654</strain>
    </source>
</reference>
<gene>
    <name evidence="3" type="ORF">EC973_009558</name>
</gene>
<protein>
    <recommendedName>
        <fullName evidence="2">Tc1-like transposase DDE domain-containing protein</fullName>
    </recommendedName>
</protein>
<dbReference type="InterPro" id="IPR038717">
    <property type="entry name" value="Tc1-like_DDE_dom"/>
</dbReference>
<dbReference type="EMBL" id="JABAYA010000095">
    <property type="protein sequence ID" value="KAF7725528.1"/>
    <property type="molecule type" value="Genomic_DNA"/>
</dbReference>
<dbReference type="Gene3D" id="3.30.420.10">
    <property type="entry name" value="Ribonuclease H-like superfamily/Ribonuclease H"/>
    <property type="match status" value="1"/>
</dbReference>
<evidence type="ECO:0000256" key="1">
    <source>
        <dbReference type="SAM" id="MobiDB-lite"/>
    </source>
</evidence>
<feature type="region of interest" description="Disordered" evidence="1">
    <location>
        <begin position="1"/>
        <end position="51"/>
    </location>
</feature>
<dbReference type="AlphaFoldDB" id="A0A8H7BR84"/>
<name>A0A8H7BR84_9FUNG</name>
<evidence type="ECO:0000313" key="3">
    <source>
        <dbReference type="EMBL" id="KAF7725528.1"/>
    </source>
</evidence>
<dbReference type="GO" id="GO:0003676">
    <property type="term" value="F:nucleic acid binding"/>
    <property type="evidence" value="ECO:0007669"/>
    <property type="project" value="InterPro"/>
</dbReference>
<proteinExistence type="predicted"/>